<reference evidence="2 3" key="1">
    <citation type="submission" date="2020-04" db="EMBL/GenBank/DDBJ databases">
        <title>MicrobeNet Type strains.</title>
        <authorList>
            <person name="Nicholson A.C."/>
        </authorList>
    </citation>
    <scope>NUCLEOTIDE SEQUENCE [LARGE SCALE GENOMIC DNA]</scope>
    <source>
        <strain evidence="2 3">ATCC BAA-789</strain>
    </source>
</reference>
<keyword evidence="3" id="KW-1185">Reference proteome</keyword>
<dbReference type="Proteomes" id="UP000774283">
    <property type="component" value="Unassembled WGS sequence"/>
</dbReference>
<proteinExistence type="predicted"/>
<protein>
    <submittedName>
        <fullName evidence="2">Uncharacterized protein</fullName>
    </submittedName>
</protein>
<feature type="transmembrane region" description="Helical" evidence="1">
    <location>
        <begin position="86"/>
        <end position="106"/>
    </location>
</feature>
<feature type="transmembrane region" description="Helical" evidence="1">
    <location>
        <begin position="55"/>
        <end position="74"/>
    </location>
</feature>
<evidence type="ECO:0000256" key="1">
    <source>
        <dbReference type="SAM" id="Phobius"/>
    </source>
</evidence>
<evidence type="ECO:0000313" key="3">
    <source>
        <dbReference type="Proteomes" id="UP000774283"/>
    </source>
</evidence>
<name>A0A9X5FEU7_9MICO</name>
<dbReference type="EMBL" id="JAAXOW010000001">
    <property type="protein sequence ID" value="NKX92671.1"/>
    <property type="molecule type" value="Genomic_DNA"/>
</dbReference>
<organism evidence="2 3">
    <name type="scientific">Sanguibacter hominis ATCC BAA-789</name>
    <dbReference type="NCBI Taxonomy" id="1312740"/>
    <lineage>
        <taxon>Bacteria</taxon>
        <taxon>Bacillati</taxon>
        <taxon>Actinomycetota</taxon>
        <taxon>Actinomycetes</taxon>
        <taxon>Micrococcales</taxon>
        <taxon>Sanguibacteraceae</taxon>
        <taxon>Sanguibacter</taxon>
    </lineage>
</organism>
<dbReference type="AlphaFoldDB" id="A0A9X5FEU7"/>
<keyword evidence="1" id="KW-1133">Transmembrane helix</keyword>
<sequence>MVFTDIPATRADDGRLCTPPAPGDAAVGLLMLVLPLLAPVIWLTDEQTTLHAPLLLGWAVLYLSGVVVALHGFMSDLSPLRGMHRYVPTPAVVLGAIYAVALPWGMAMAVAPGDARSQEAARRGKILPTATPDPSASPTPPPSHTELWIAGGGTVPLGQAMLVIAVLCGVVVVGMYVARLFRTPWQLTDNQSDDAGTPG</sequence>
<gene>
    <name evidence="2" type="ORF">HF995_05180</name>
</gene>
<feature type="transmembrane region" description="Helical" evidence="1">
    <location>
        <begin position="25"/>
        <end position="43"/>
    </location>
</feature>
<comment type="caution">
    <text evidence="2">The sequence shown here is derived from an EMBL/GenBank/DDBJ whole genome shotgun (WGS) entry which is preliminary data.</text>
</comment>
<feature type="transmembrane region" description="Helical" evidence="1">
    <location>
        <begin position="157"/>
        <end position="178"/>
    </location>
</feature>
<keyword evidence="1" id="KW-0812">Transmembrane</keyword>
<evidence type="ECO:0000313" key="2">
    <source>
        <dbReference type="EMBL" id="NKX92671.1"/>
    </source>
</evidence>
<dbReference type="RefSeq" id="WP_168446682.1">
    <property type="nucleotide sequence ID" value="NZ_JAAXOW010000001.1"/>
</dbReference>
<keyword evidence="1" id="KW-0472">Membrane</keyword>
<accession>A0A9X5FEU7</accession>